<keyword evidence="1" id="KW-1133">Transmembrane helix</keyword>
<evidence type="ECO:0000256" key="1">
    <source>
        <dbReference type="SAM" id="Phobius"/>
    </source>
</evidence>
<feature type="transmembrane region" description="Helical" evidence="1">
    <location>
        <begin position="54"/>
        <end position="72"/>
    </location>
</feature>
<reference evidence="2 3" key="1">
    <citation type="submission" date="2019-07" db="EMBL/GenBank/DDBJ databases">
        <title>Description of 53C-WASEF.</title>
        <authorList>
            <person name="Pitt A."/>
            <person name="Hahn M.W."/>
        </authorList>
    </citation>
    <scope>NUCLEOTIDE SEQUENCE [LARGE SCALE GENOMIC DNA]</scope>
    <source>
        <strain evidence="2 3">53C-WASEF</strain>
    </source>
</reference>
<accession>A0A556QN59</accession>
<sequence length="77" mass="8211">MNLQTFFTLLVIGVIVGVLSALTGKGKTALPVALVVSCAGAFLGWFVFTQVSRMAMQVIFAIGGSLLLLWLARLIKK</sequence>
<gene>
    <name evidence="2" type="ORF">FPL22_01900</name>
</gene>
<dbReference type="Proteomes" id="UP000315648">
    <property type="component" value="Unassembled WGS sequence"/>
</dbReference>
<organism evidence="2 3">
    <name type="scientific">Rariglobus hedericola</name>
    <dbReference type="NCBI Taxonomy" id="2597822"/>
    <lineage>
        <taxon>Bacteria</taxon>
        <taxon>Pseudomonadati</taxon>
        <taxon>Verrucomicrobiota</taxon>
        <taxon>Opitutia</taxon>
        <taxon>Opitutales</taxon>
        <taxon>Opitutaceae</taxon>
        <taxon>Rariglobus</taxon>
    </lineage>
</organism>
<name>A0A556QN59_9BACT</name>
<dbReference type="EMBL" id="VMBG01000001">
    <property type="protein sequence ID" value="TSJ78088.1"/>
    <property type="molecule type" value="Genomic_DNA"/>
</dbReference>
<evidence type="ECO:0000313" key="3">
    <source>
        <dbReference type="Proteomes" id="UP000315648"/>
    </source>
</evidence>
<keyword evidence="3" id="KW-1185">Reference proteome</keyword>
<feature type="transmembrane region" description="Helical" evidence="1">
    <location>
        <begin position="29"/>
        <end position="48"/>
    </location>
</feature>
<protein>
    <submittedName>
        <fullName evidence="2">Uncharacterized protein</fullName>
    </submittedName>
</protein>
<evidence type="ECO:0000313" key="2">
    <source>
        <dbReference type="EMBL" id="TSJ78088.1"/>
    </source>
</evidence>
<dbReference type="RefSeq" id="WP_144228429.1">
    <property type="nucleotide sequence ID" value="NZ_CBCRVV010000001.1"/>
</dbReference>
<keyword evidence="1" id="KW-0812">Transmembrane</keyword>
<comment type="caution">
    <text evidence="2">The sequence shown here is derived from an EMBL/GenBank/DDBJ whole genome shotgun (WGS) entry which is preliminary data.</text>
</comment>
<keyword evidence="1" id="KW-0472">Membrane</keyword>
<dbReference type="AlphaFoldDB" id="A0A556QN59"/>
<feature type="transmembrane region" description="Helical" evidence="1">
    <location>
        <begin position="6"/>
        <end position="22"/>
    </location>
</feature>
<proteinExistence type="predicted"/>